<dbReference type="SUPFAM" id="SSF57959">
    <property type="entry name" value="Leucine zipper domain"/>
    <property type="match status" value="1"/>
</dbReference>
<accession>A0A1L9VLC7</accession>
<evidence type="ECO:0008006" key="4">
    <source>
        <dbReference type="Google" id="ProtNLM"/>
    </source>
</evidence>
<dbReference type="CDD" id="cd14688">
    <property type="entry name" value="bZIP_YAP"/>
    <property type="match status" value="1"/>
</dbReference>
<dbReference type="STRING" id="1160497.A0A1L9VLC7"/>
<dbReference type="PANTHER" id="PTHR42070">
    <property type="entry name" value="FILAMENT ASSOCIATED PROTEIN, PUTATIVE (AFU_ORTHOLOGUE AFUA_8G06630)-RELATED"/>
    <property type="match status" value="1"/>
</dbReference>
<sequence length="275" mass="30844">MPRIRVKSKAEDLARVRNNQRNSRARQKEHVRDLEQKVQFYETAQNAQVDNFQKKIELLSVENQLLKYFVESITSMMDSSFEPPLAPSREACGAMAGSGLGLDVLFSSEYLTSSNSVPGAMSEPGGLKSVPRNDDPPREENILTSDASLPECPPFDNQFSYVSSQPPTSPVHFSESLHCPQIEPRPYNVLASEEFQLPTLGYSIMDCNSRTSGLFSQHTVSCSEASELLIGYVRRKPDLRSLHLRLRDGYRNSLLPEEGCRVDYHQLLTVLSDTA</sequence>
<name>A0A1L9VLC7_ASPGL</name>
<dbReference type="OrthoDB" id="4505928at2759"/>
<evidence type="ECO:0000256" key="1">
    <source>
        <dbReference type="SAM" id="MobiDB-lite"/>
    </source>
</evidence>
<feature type="region of interest" description="Disordered" evidence="1">
    <location>
        <begin position="116"/>
        <end position="139"/>
    </location>
</feature>
<protein>
    <recommendedName>
        <fullName evidence="4">BZIP domain-containing protein</fullName>
    </recommendedName>
</protein>
<dbReference type="PANTHER" id="PTHR42070:SF1">
    <property type="entry name" value="FILAMENT ASSOCIATED PROTEIN, PUTATIVE (AFU_ORTHOLOGUE AFUA_8G06630)-RELATED"/>
    <property type="match status" value="1"/>
</dbReference>
<evidence type="ECO:0000313" key="2">
    <source>
        <dbReference type="EMBL" id="OJJ84723.1"/>
    </source>
</evidence>
<keyword evidence="3" id="KW-1185">Reference proteome</keyword>
<dbReference type="EMBL" id="KV878896">
    <property type="protein sequence ID" value="OJJ84723.1"/>
    <property type="molecule type" value="Genomic_DNA"/>
</dbReference>
<dbReference type="Proteomes" id="UP000184300">
    <property type="component" value="Unassembled WGS sequence"/>
</dbReference>
<proteinExistence type="predicted"/>
<dbReference type="AlphaFoldDB" id="A0A1L9VLC7"/>
<organism evidence="2 3">
    <name type="scientific">Aspergillus glaucus CBS 516.65</name>
    <dbReference type="NCBI Taxonomy" id="1160497"/>
    <lineage>
        <taxon>Eukaryota</taxon>
        <taxon>Fungi</taxon>
        <taxon>Dikarya</taxon>
        <taxon>Ascomycota</taxon>
        <taxon>Pezizomycotina</taxon>
        <taxon>Eurotiomycetes</taxon>
        <taxon>Eurotiomycetidae</taxon>
        <taxon>Eurotiales</taxon>
        <taxon>Aspergillaceae</taxon>
        <taxon>Aspergillus</taxon>
        <taxon>Aspergillus subgen. Aspergillus</taxon>
    </lineage>
</organism>
<dbReference type="RefSeq" id="XP_022401421.1">
    <property type="nucleotide sequence ID" value="XM_022546487.1"/>
</dbReference>
<dbReference type="GO" id="GO:0003700">
    <property type="term" value="F:DNA-binding transcription factor activity"/>
    <property type="evidence" value="ECO:0007669"/>
    <property type="project" value="InterPro"/>
</dbReference>
<dbReference type="VEuPathDB" id="FungiDB:ASPGLDRAFT_46623"/>
<dbReference type="InterPro" id="IPR046347">
    <property type="entry name" value="bZIP_sf"/>
</dbReference>
<dbReference type="GeneID" id="34462748"/>
<evidence type="ECO:0000313" key="3">
    <source>
        <dbReference type="Proteomes" id="UP000184300"/>
    </source>
</evidence>
<dbReference type="Gene3D" id="1.20.5.170">
    <property type="match status" value="1"/>
</dbReference>
<gene>
    <name evidence="2" type="ORF">ASPGLDRAFT_46623</name>
</gene>
<feature type="region of interest" description="Disordered" evidence="1">
    <location>
        <begin position="1"/>
        <end position="29"/>
    </location>
</feature>
<reference evidence="3" key="1">
    <citation type="journal article" date="2017" name="Genome Biol.">
        <title>Comparative genomics reveals high biological diversity and specific adaptations in the industrially and medically important fungal genus Aspergillus.</title>
        <authorList>
            <person name="de Vries R.P."/>
            <person name="Riley R."/>
            <person name="Wiebenga A."/>
            <person name="Aguilar-Osorio G."/>
            <person name="Amillis S."/>
            <person name="Uchima C.A."/>
            <person name="Anderluh G."/>
            <person name="Asadollahi M."/>
            <person name="Askin M."/>
            <person name="Barry K."/>
            <person name="Battaglia E."/>
            <person name="Bayram O."/>
            <person name="Benocci T."/>
            <person name="Braus-Stromeyer S.A."/>
            <person name="Caldana C."/>
            <person name="Canovas D."/>
            <person name="Cerqueira G.C."/>
            <person name="Chen F."/>
            <person name="Chen W."/>
            <person name="Choi C."/>
            <person name="Clum A."/>
            <person name="Dos Santos R.A."/>
            <person name="Damasio A.R."/>
            <person name="Diallinas G."/>
            <person name="Emri T."/>
            <person name="Fekete E."/>
            <person name="Flipphi M."/>
            <person name="Freyberg S."/>
            <person name="Gallo A."/>
            <person name="Gournas C."/>
            <person name="Habgood R."/>
            <person name="Hainaut M."/>
            <person name="Harispe M.L."/>
            <person name="Henrissat B."/>
            <person name="Hilden K.S."/>
            <person name="Hope R."/>
            <person name="Hossain A."/>
            <person name="Karabika E."/>
            <person name="Karaffa L."/>
            <person name="Karanyi Z."/>
            <person name="Krasevec N."/>
            <person name="Kuo A."/>
            <person name="Kusch H."/>
            <person name="LaButti K."/>
            <person name="Lagendijk E.L."/>
            <person name="Lapidus A."/>
            <person name="Levasseur A."/>
            <person name="Lindquist E."/>
            <person name="Lipzen A."/>
            <person name="Logrieco A.F."/>
            <person name="MacCabe A."/>
            <person name="Maekelae M.R."/>
            <person name="Malavazi I."/>
            <person name="Melin P."/>
            <person name="Meyer V."/>
            <person name="Mielnichuk N."/>
            <person name="Miskei M."/>
            <person name="Molnar A.P."/>
            <person name="Mule G."/>
            <person name="Ngan C.Y."/>
            <person name="Orejas M."/>
            <person name="Orosz E."/>
            <person name="Ouedraogo J.P."/>
            <person name="Overkamp K.M."/>
            <person name="Park H.-S."/>
            <person name="Perrone G."/>
            <person name="Piumi F."/>
            <person name="Punt P.J."/>
            <person name="Ram A.F."/>
            <person name="Ramon A."/>
            <person name="Rauscher S."/>
            <person name="Record E."/>
            <person name="Riano-Pachon D.M."/>
            <person name="Robert V."/>
            <person name="Roehrig J."/>
            <person name="Ruller R."/>
            <person name="Salamov A."/>
            <person name="Salih N.S."/>
            <person name="Samson R.A."/>
            <person name="Sandor E."/>
            <person name="Sanguinetti M."/>
            <person name="Schuetze T."/>
            <person name="Sepcic K."/>
            <person name="Shelest E."/>
            <person name="Sherlock G."/>
            <person name="Sophianopoulou V."/>
            <person name="Squina F.M."/>
            <person name="Sun H."/>
            <person name="Susca A."/>
            <person name="Todd R.B."/>
            <person name="Tsang A."/>
            <person name="Unkles S.E."/>
            <person name="van de Wiele N."/>
            <person name="van Rossen-Uffink D."/>
            <person name="Oliveira J.V."/>
            <person name="Vesth T.C."/>
            <person name="Visser J."/>
            <person name="Yu J.-H."/>
            <person name="Zhou M."/>
            <person name="Andersen M.R."/>
            <person name="Archer D.B."/>
            <person name="Baker S.E."/>
            <person name="Benoit I."/>
            <person name="Brakhage A.A."/>
            <person name="Braus G.H."/>
            <person name="Fischer R."/>
            <person name="Frisvad J.C."/>
            <person name="Goldman G.H."/>
            <person name="Houbraken J."/>
            <person name="Oakley B."/>
            <person name="Pocsi I."/>
            <person name="Scazzocchio C."/>
            <person name="Seiboth B."/>
            <person name="vanKuyk P.A."/>
            <person name="Wortman J."/>
            <person name="Dyer P.S."/>
            <person name="Grigoriev I.V."/>
        </authorList>
    </citation>
    <scope>NUCLEOTIDE SEQUENCE [LARGE SCALE GENOMIC DNA]</scope>
    <source>
        <strain evidence="3">CBS 516.65</strain>
    </source>
</reference>